<dbReference type="EMBL" id="JARAKH010000047">
    <property type="protein sequence ID" value="KAK8377499.1"/>
    <property type="molecule type" value="Genomic_DNA"/>
</dbReference>
<name>A0AAW0SRH2_SCYPA</name>
<keyword evidence="2" id="KW-1185">Reference proteome</keyword>
<dbReference type="Proteomes" id="UP001487740">
    <property type="component" value="Unassembled WGS sequence"/>
</dbReference>
<gene>
    <name evidence="1" type="ORF">O3P69_013851</name>
</gene>
<reference evidence="1 2" key="1">
    <citation type="submission" date="2023-03" db="EMBL/GenBank/DDBJ databases">
        <title>High-quality genome of Scylla paramamosain provides insights in environmental adaptation.</title>
        <authorList>
            <person name="Zhang L."/>
        </authorList>
    </citation>
    <scope>NUCLEOTIDE SEQUENCE [LARGE SCALE GENOMIC DNA]</scope>
    <source>
        <strain evidence="1">LZ_2023a</strain>
        <tissue evidence="1">Muscle</tissue>
    </source>
</reference>
<evidence type="ECO:0000313" key="1">
    <source>
        <dbReference type="EMBL" id="KAK8377499.1"/>
    </source>
</evidence>
<sequence>MAAIFKESDGTKHYSLCLRHQPRPRERNRLAQKQHPRLLVSQAACLHLQDGTQVLSDASCWPGLYNGRGSFQYQISLSRADETFIFWSPSSKPTRVS</sequence>
<accession>A0AAW0SRH2</accession>
<dbReference type="AlphaFoldDB" id="A0AAW0SRH2"/>
<protein>
    <submittedName>
        <fullName evidence="1">Uncharacterized protein</fullName>
    </submittedName>
</protein>
<proteinExistence type="predicted"/>
<comment type="caution">
    <text evidence="1">The sequence shown here is derived from an EMBL/GenBank/DDBJ whole genome shotgun (WGS) entry which is preliminary data.</text>
</comment>
<evidence type="ECO:0000313" key="2">
    <source>
        <dbReference type="Proteomes" id="UP001487740"/>
    </source>
</evidence>
<organism evidence="1 2">
    <name type="scientific">Scylla paramamosain</name>
    <name type="common">Mud crab</name>
    <dbReference type="NCBI Taxonomy" id="85552"/>
    <lineage>
        <taxon>Eukaryota</taxon>
        <taxon>Metazoa</taxon>
        <taxon>Ecdysozoa</taxon>
        <taxon>Arthropoda</taxon>
        <taxon>Crustacea</taxon>
        <taxon>Multicrustacea</taxon>
        <taxon>Malacostraca</taxon>
        <taxon>Eumalacostraca</taxon>
        <taxon>Eucarida</taxon>
        <taxon>Decapoda</taxon>
        <taxon>Pleocyemata</taxon>
        <taxon>Brachyura</taxon>
        <taxon>Eubrachyura</taxon>
        <taxon>Portunoidea</taxon>
        <taxon>Portunidae</taxon>
        <taxon>Portuninae</taxon>
        <taxon>Scylla</taxon>
    </lineage>
</organism>